<geneLocation type="plasmid" evidence="2 3">
    <name>unnamed</name>
</geneLocation>
<dbReference type="AlphaFoldDB" id="A0A1X9YZ31"/>
<organism evidence="2 3">
    <name type="scientific">Pontibacter actiniarum</name>
    <dbReference type="NCBI Taxonomy" id="323450"/>
    <lineage>
        <taxon>Bacteria</taxon>
        <taxon>Pseudomonadati</taxon>
        <taxon>Bacteroidota</taxon>
        <taxon>Cytophagia</taxon>
        <taxon>Cytophagales</taxon>
        <taxon>Hymenobacteraceae</taxon>
        <taxon>Pontibacter</taxon>
    </lineage>
</organism>
<protein>
    <recommendedName>
        <fullName evidence="1">DUF3347 domain-containing protein</fullName>
    </recommendedName>
</protein>
<proteinExistence type="predicted"/>
<feature type="domain" description="DUF3347" evidence="1">
    <location>
        <begin position="73"/>
        <end position="164"/>
    </location>
</feature>
<dbReference type="KEGG" id="pact:CA264_21470"/>
<name>A0A1X9YZ31_9BACT</name>
<dbReference type="OrthoDB" id="5513217at2"/>
<sequence length="210" mass="22571">MMNRTLLAATLAAFVLSSCGENKQETTTAGTESIEHHEGMAHGDAMPAEGKVVIEAPDFTSVAGPVKEQIKSVIDSYLKLKDNLVASDAQKAQEDAKAVLAAADKVDVSALQGEQKAFAEEKLDEVKQSASKMAAATDLAAQRGQLELLSEATFALTKAFGASDQTLYYQHCPMAMDNQGAYWLSSNQEIRNPYFGEQMLKCGSTEETIN</sequence>
<dbReference type="EMBL" id="CP021236">
    <property type="protein sequence ID" value="ARS38119.1"/>
    <property type="molecule type" value="Genomic_DNA"/>
</dbReference>
<keyword evidence="2" id="KW-0614">Plasmid</keyword>
<reference evidence="3" key="1">
    <citation type="submission" date="2017-05" db="EMBL/GenBank/DDBJ databases">
        <authorList>
            <person name="Ray J."/>
            <person name="Price M."/>
            <person name="Deutschbauer A."/>
        </authorList>
    </citation>
    <scope>NUCLEOTIDE SEQUENCE [LARGE SCALE GENOMIC DNA]</scope>
    <source>
        <strain evidence="3">DSM 19842</strain>
        <plasmid evidence="3">unnamed</plasmid>
    </source>
</reference>
<evidence type="ECO:0000259" key="1">
    <source>
        <dbReference type="Pfam" id="PF11827"/>
    </source>
</evidence>
<accession>A0A1X9YZ31</accession>
<keyword evidence="3" id="KW-1185">Reference proteome</keyword>
<dbReference type="InterPro" id="IPR021782">
    <property type="entry name" value="DUF3347"/>
</dbReference>
<dbReference type="PROSITE" id="PS51257">
    <property type="entry name" value="PROKAR_LIPOPROTEIN"/>
    <property type="match status" value="1"/>
</dbReference>
<dbReference type="RefSeq" id="WP_025603873.1">
    <property type="nucleotide sequence ID" value="NZ_CP021236.1"/>
</dbReference>
<evidence type="ECO:0000313" key="3">
    <source>
        <dbReference type="Proteomes" id="UP000266292"/>
    </source>
</evidence>
<dbReference type="Pfam" id="PF11827">
    <property type="entry name" value="DUF3347"/>
    <property type="match status" value="1"/>
</dbReference>
<gene>
    <name evidence="2" type="ORF">CA264_21470</name>
</gene>
<dbReference type="STRING" id="709015.GCA_000472485_00103"/>
<evidence type="ECO:0000313" key="2">
    <source>
        <dbReference type="EMBL" id="ARS38119.1"/>
    </source>
</evidence>
<dbReference type="Proteomes" id="UP000266292">
    <property type="component" value="Plasmid unnamed"/>
</dbReference>